<evidence type="ECO:0000313" key="1">
    <source>
        <dbReference type="EMBL" id="JAH18388.1"/>
    </source>
</evidence>
<accession>A0A0E9QQL9</accession>
<organism evidence="1">
    <name type="scientific">Anguilla anguilla</name>
    <name type="common">European freshwater eel</name>
    <name type="synonym">Muraena anguilla</name>
    <dbReference type="NCBI Taxonomy" id="7936"/>
    <lineage>
        <taxon>Eukaryota</taxon>
        <taxon>Metazoa</taxon>
        <taxon>Chordata</taxon>
        <taxon>Craniata</taxon>
        <taxon>Vertebrata</taxon>
        <taxon>Euteleostomi</taxon>
        <taxon>Actinopterygii</taxon>
        <taxon>Neopterygii</taxon>
        <taxon>Teleostei</taxon>
        <taxon>Anguilliformes</taxon>
        <taxon>Anguillidae</taxon>
        <taxon>Anguilla</taxon>
    </lineage>
</organism>
<reference evidence="1" key="2">
    <citation type="journal article" date="2015" name="Fish Shellfish Immunol.">
        <title>Early steps in the European eel (Anguilla anguilla)-Vibrio vulnificus interaction in the gills: Role of the RtxA13 toxin.</title>
        <authorList>
            <person name="Callol A."/>
            <person name="Pajuelo D."/>
            <person name="Ebbesson L."/>
            <person name="Teles M."/>
            <person name="MacKenzie S."/>
            <person name="Amaro C."/>
        </authorList>
    </citation>
    <scope>NUCLEOTIDE SEQUENCE</scope>
</reference>
<dbReference type="AlphaFoldDB" id="A0A0E9QQL9"/>
<protein>
    <submittedName>
        <fullName evidence="1">Uncharacterized protein</fullName>
    </submittedName>
</protein>
<dbReference type="EMBL" id="GBXM01090189">
    <property type="protein sequence ID" value="JAH18388.1"/>
    <property type="molecule type" value="Transcribed_RNA"/>
</dbReference>
<sequence>MVCMTWDNHGVTTETNVHGYCVLTGNIQTVNMLKMCQLLLF</sequence>
<name>A0A0E9QQL9_ANGAN</name>
<proteinExistence type="predicted"/>
<reference evidence="1" key="1">
    <citation type="submission" date="2014-11" db="EMBL/GenBank/DDBJ databases">
        <authorList>
            <person name="Amaro Gonzalez C."/>
        </authorList>
    </citation>
    <scope>NUCLEOTIDE SEQUENCE</scope>
</reference>